<dbReference type="AlphaFoldDB" id="A0A6C0K4D2"/>
<proteinExistence type="predicted"/>
<sequence>MSHRSTNSTESTPMSDIQMTPEEQQEFQNLPGLLTQWKRIQEEKYKLLEQKRVLLEQISEQNKRCTVMEGLIMGTMKKHSIGALDLKSSNARVLYKKSIRKAPIAKKELVSLMAEHLKSEKAAKELQDFLEAKRVTKTKEALVYEKNEPPE</sequence>
<evidence type="ECO:0000313" key="2">
    <source>
        <dbReference type="EMBL" id="QHU12353.1"/>
    </source>
</evidence>
<protein>
    <submittedName>
        <fullName evidence="2">Uncharacterized protein</fullName>
    </submittedName>
</protein>
<evidence type="ECO:0000256" key="1">
    <source>
        <dbReference type="SAM" id="MobiDB-lite"/>
    </source>
</evidence>
<reference evidence="2" key="1">
    <citation type="journal article" date="2020" name="Nature">
        <title>Giant virus diversity and host interactions through global metagenomics.</title>
        <authorList>
            <person name="Schulz F."/>
            <person name="Roux S."/>
            <person name="Paez-Espino D."/>
            <person name="Jungbluth S."/>
            <person name="Walsh D.A."/>
            <person name="Denef V.J."/>
            <person name="McMahon K.D."/>
            <person name="Konstantinidis K.T."/>
            <person name="Eloe-Fadrosh E.A."/>
            <person name="Kyrpides N.C."/>
            <person name="Woyke T."/>
        </authorList>
    </citation>
    <scope>NUCLEOTIDE SEQUENCE</scope>
    <source>
        <strain evidence="2">GVMAG-S-1101171-110</strain>
    </source>
</reference>
<organism evidence="2">
    <name type="scientific">viral metagenome</name>
    <dbReference type="NCBI Taxonomy" id="1070528"/>
    <lineage>
        <taxon>unclassified sequences</taxon>
        <taxon>metagenomes</taxon>
        <taxon>organismal metagenomes</taxon>
    </lineage>
</organism>
<feature type="region of interest" description="Disordered" evidence="1">
    <location>
        <begin position="1"/>
        <end position="20"/>
    </location>
</feature>
<accession>A0A6C0K4D2</accession>
<dbReference type="EMBL" id="MN740799">
    <property type="protein sequence ID" value="QHU12353.1"/>
    <property type="molecule type" value="Genomic_DNA"/>
</dbReference>
<name>A0A6C0K4D2_9ZZZZ</name>